<evidence type="ECO:0000313" key="2">
    <source>
        <dbReference type="Proteomes" id="UP000033633"/>
    </source>
</evidence>
<protein>
    <submittedName>
        <fullName evidence="1">Uncharacterized protein</fullName>
    </submittedName>
</protein>
<accession>A0A0F5VG50</accession>
<dbReference type="Proteomes" id="UP000033633">
    <property type="component" value="Unassembled WGS sequence"/>
</dbReference>
<reference evidence="1 2" key="1">
    <citation type="submission" date="2014-12" db="EMBL/GenBank/DDBJ databases">
        <title>Mercury Reductase activity and rhizosphere competence traits in the genome of root associated Photobacterium halotolerans MELD1.</title>
        <authorList>
            <person name="Mathew D.C."/>
            <person name="Huang C.-C."/>
        </authorList>
    </citation>
    <scope>NUCLEOTIDE SEQUENCE [LARGE SCALE GENOMIC DNA]</scope>
    <source>
        <strain evidence="1 2">MELD1</strain>
    </source>
</reference>
<dbReference type="EMBL" id="JWYV01000003">
    <property type="protein sequence ID" value="KKD00792.1"/>
    <property type="molecule type" value="Genomic_DNA"/>
</dbReference>
<dbReference type="AlphaFoldDB" id="A0A0F5VG50"/>
<name>A0A0F5VG50_9GAMM</name>
<organism evidence="1 2">
    <name type="scientific">Photobacterium halotolerans</name>
    <dbReference type="NCBI Taxonomy" id="265726"/>
    <lineage>
        <taxon>Bacteria</taxon>
        <taxon>Pseudomonadati</taxon>
        <taxon>Pseudomonadota</taxon>
        <taxon>Gammaproteobacteria</taxon>
        <taxon>Vibrionales</taxon>
        <taxon>Vibrionaceae</taxon>
        <taxon>Photobacterium</taxon>
    </lineage>
</organism>
<comment type="caution">
    <text evidence="1">The sequence shown here is derived from an EMBL/GenBank/DDBJ whole genome shotgun (WGS) entry which is preliminary data.</text>
</comment>
<evidence type="ECO:0000313" key="1">
    <source>
        <dbReference type="EMBL" id="KKD00792.1"/>
    </source>
</evidence>
<sequence>MDHKLFIGKKYNELLAIPDFLSLIGGNVPEVVDEGSENFYIVVDSKKIELIFGRETQVLKVIVFHTNPQGLFPEGLSTSMKNNDVYRLLGKPIETIPERKIPVLGLVPSCDKFPNGLQVFYSLGEKKVQEVRYALSI</sequence>
<keyword evidence="2" id="KW-1185">Reference proteome</keyword>
<gene>
    <name evidence="1" type="ORF">KY46_05685</name>
</gene>
<proteinExistence type="predicted"/>
<dbReference type="PATRIC" id="fig|265726.11.peg.3035"/>